<comment type="similarity">
    <text evidence="1">Belongs to the FGGY kinase family.</text>
</comment>
<protein>
    <submittedName>
        <fullName evidence="6">Xylulokinase</fullName>
    </submittedName>
</protein>
<gene>
    <name evidence="6" type="ORF">SAMN05216249_12024</name>
</gene>
<dbReference type="PIRSF" id="PIRSF000538">
    <property type="entry name" value="GlpK"/>
    <property type="match status" value="1"/>
</dbReference>
<dbReference type="OrthoDB" id="9805576at2"/>
<dbReference type="InterPro" id="IPR018484">
    <property type="entry name" value="FGGY_N"/>
</dbReference>
<dbReference type="STRING" id="1120918.SAMN05216249_12024"/>
<evidence type="ECO:0000259" key="5">
    <source>
        <dbReference type="Pfam" id="PF02782"/>
    </source>
</evidence>
<feature type="domain" description="Carbohydrate kinase FGGY C-terminal" evidence="5">
    <location>
        <begin position="263"/>
        <end position="455"/>
    </location>
</feature>
<dbReference type="InterPro" id="IPR000577">
    <property type="entry name" value="Carb_kinase_FGGY"/>
</dbReference>
<dbReference type="Proteomes" id="UP000198838">
    <property type="component" value="Unassembled WGS sequence"/>
</dbReference>
<keyword evidence="3 6" id="KW-0418">Kinase</keyword>
<organism evidence="6 7">
    <name type="scientific">Acetitomaculum ruminis DSM 5522</name>
    <dbReference type="NCBI Taxonomy" id="1120918"/>
    <lineage>
        <taxon>Bacteria</taxon>
        <taxon>Bacillati</taxon>
        <taxon>Bacillota</taxon>
        <taxon>Clostridia</taxon>
        <taxon>Lachnospirales</taxon>
        <taxon>Lachnospiraceae</taxon>
        <taxon>Acetitomaculum</taxon>
    </lineage>
</organism>
<feature type="domain" description="Carbohydrate kinase FGGY N-terminal" evidence="4">
    <location>
        <begin position="6"/>
        <end position="250"/>
    </location>
</feature>
<reference evidence="6 7" key="1">
    <citation type="submission" date="2016-10" db="EMBL/GenBank/DDBJ databases">
        <authorList>
            <person name="de Groot N.N."/>
        </authorList>
    </citation>
    <scope>NUCLEOTIDE SEQUENCE [LARGE SCALE GENOMIC DNA]</scope>
    <source>
        <strain evidence="6 7">DSM 5522</strain>
    </source>
</reference>
<sequence length="511" mass="57042">MSENLFIGTDIGGSAVKAIVFNETGDIVTSGHAAFRPSSPQYGWEEKDMNEVWNALKSILKDISKNLKDRVKNIRAIGVTAAGFGAWFIDKDGNPVRPAVAYQDIRAVDIVRKWEEDKTSELFFNVTGSALTSGMTVAYVKWFAENDPLVLKKASYVLDAQGWLHFKLTGIASTDESGATILAADLENFEYNDELLKALGLFEYKYLFPPVKTAFSPTGPILSDLAKEIGFPETVLVVNAPTDMNTCMVGSGILDEGDVYSNGGTAHGNNFITKEKEIEKTVNSQIVPIDFPDRKYVHATFPYYGAVNQDWFIDEFLSEEKKNLKKDDISVYEHIAKKVKDIPAGSNGIIFHPFKDGFGDLLPYINKNESTFFLGLTPFHTKYDLLNAIYEGDALASRRILEKVKVKPKNIILSGGLSASEKWCQIYADMFGVPAKVSAGEEATPLGAVIHAAYAIGFFDSLRDAMNNMVKYSKIYTPNKKNHEFYNKLYRIYEKLYDNLEQSWNDLKKLA</sequence>
<dbReference type="Gene3D" id="3.30.420.40">
    <property type="match status" value="2"/>
</dbReference>
<evidence type="ECO:0000313" key="6">
    <source>
        <dbReference type="EMBL" id="SFB32034.1"/>
    </source>
</evidence>
<evidence type="ECO:0000256" key="2">
    <source>
        <dbReference type="ARBA" id="ARBA00022679"/>
    </source>
</evidence>
<accession>A0A1I1A213</accession>
<evidence type="ECO:0000259" key="4">
    <source>
        <dbReference type="Pfam" id="PF00370"/>
    </source>
</evidence>
<dbReference type="AlphaFoldDB" id="A0A1I1A213"/>
<dbReference type="EMBL" id="FOJY01000020">
    <property type="protein sequence ID" value="SFB32034.1"/>
    <property type="molecule type" value="Genomic_DNA"/>
</dbReference>
<dbReference type="PANTHER" id="PTHR43095:SF3">
    <property type="entry name" value="L-XYLULOSE_3-KETO-L-GULONATE KINASE"/>
    <property type="match status" value="1"/>
</dbReference>
<dbReference type="GO" id="GO:0005975">
    <property type="term" value="P:carbohydrate metabolic process"/>
    <property type="evidence" value="ECO:0007669"/>
    <property type="project" value="InterPro"/>
</dbReference>
<dbReference type="Pfam" id="PF00370">
    <property type="entry name" value="FGGY_N"/>
    <property type="match status" value="1"/>
</dbReference>
<dbReference type="SUPFAM" id="SSF53067">
    <property type="entry name" value="Actin-like ATPase domain"/>
    <property type="match status" value="2"/>
</dbReference>
<dbReference type="RefSeq" id="WP_092874069.1">
    <property type="nucleotide sequence ID" value="NZ_FOJY01000020.1"/>
</dbReference>
<keyword evidence="2" id="KW-0808">Transferase</keyword>
<keyword evidence="7" id="KW-1185">Reference proteome</keyword>
<dbReference type="InterPro" id="IPR043129">
    <property type="entry name" value="ATPase_NBD"/>
</dbReference>
<dbReference type="InterPro" id="IPR018485">
    <property type="entry name" value="FGGY_C"/>
</dbReference>
<evidence type="ECO:0000256" key="1">
    <source>
        <dbReference type="ARBA" id="ARBA00009156"/>
    </source>
</evidence>
<dbReference type="Pfam" id="PF02782">
    <property type="entry name" value="FGGY_C"/>
    <property type="match status" value="1"/>
</dbReference>
<proteinExistence type="inferred from homology"/>
<evidence type="ECO:0000256" key="3">
    <source>
        <dbReference type="ARBA" id="ARBA00022777"/>
    </source>
</evidence>
<dbReference type="PANTHER" id="PTHR43095">
    <property type="entry name" value="SUGAR KINASE"/>
    <property type="match status" value="1"/>
</dbReference>
<evidence type="ECO:0000313" key="7">
    <source>
        <dbReference type="Proteomes" id="UP000198838"/>
    </source>
</evidence>
<dbReference type="InterPro" id="IPR050406">
    <property type="entry name" value="FGGY_Carb_Kinase"/>
</dbReference>
<name>A0A1I1A213_9FIRM</name>
<dbReference type="GO" id="GO:0016301">
    <property type="term" value="F:kinase activity"/>
    <property type="evidence" value="ECO:0007669"/>
    <property type="project" value="UniProtKB-KW"/>
</dbReference>
<dbReference type="CDD" id="cd07802">
    <property type="entry name" value="ASKHA_NBD_FGGY_EcLyxK-like"/>
    <property type="match status" value="1"/>
</dbReference>